<dbReference type="AlphaFoldDB" id="F6D0J4"/>
<dbReference type="PANTHER" id="PTHR31793">
    <property type="entry name" value="4-HYDROXYBENZOYL-COA THIOESTERASE FAMILY MEMBER"/>
    <property type="match status" value="1"/>
</dbReference>
<keyword evidence="2" id="KW-0378">Hydrolase</keyword>
<accession>F6D0J4</accession>
<comment type="similarity">
    <text evidence="1">Belongs to the 4-hydroxybenzoyl-CoA thioesterase family.</text>
</comment>
<proteinExistence type="inferred from homology"/>
<dbReference type="RefSeq" id="WP_013796267.1">
    <property type="nucleotide sequence ID" value="NC_015559.1"/>
</dbReference>
<dbReference type="Proteomes" id="UP000009230">
    <property type="component" value="Chromosome"/>
</dbReference>
<dbReference type="Pfam" id="PF13279">
    <property type="entry name" value="4HBT_2"/>
    <property type="match status" value="1"/>
</dbReference>
<organism evidence="3 4">
    <name type="scientific">Marinomonas posidonica (strain CECT 7376 / NCIMB 14433 / IVIA-Po-181)</name>
    <dbReference type="NCBI Taxonomy" id="491952"/>
    <lineage>
        <taxon>Bacteria</taxon>
        <taxon>Pseudomonadati</taxon>
        <taxon>Pseudomonadota</taxon>
        <taxon>Gammaproteobacteria</taxon>
        <taxon>Oceanospirillales</taxon>
        <taxon>Oceanospirillaceae</taxon>
        <taxon>Marinomonas</taxon>
    </lineage>
</organism>
<evidence type="ECO:0000313" key="4">
    <source>
        <dbReference type="Proteomes" id="UP000009230"/>
    </source>
</evidence>
<dbReference type="Gene3D" id="3.10.129.10">
    <property type="entry name" value="Hotdog Thioesterase"/>
    <property type="match status" value="1"/>
</dbReference>
<dbReference type="CDD" id="cd00586">
    <property type="entry name" value="4HBT"/>
    <property type="match status" value="1"/>
</dbReference>
<evidence type="ECO:0000313" key="3">
    <source>
        <dbReference type="EMBL" id="AEF54792.1"/>
    </source>
</evidence>
<protein>
    <submittedName>
        <fullName evidence="3">4-hydroxybenzoyl-CoA thioesterase</fullName>
    </submittedName>
</protein>
<reference evidence="3 4" key="1">
    <citation type="journal article" date="2012" name="Stand. Genomic Sci.">
        <title>Complete genome sequence of Marinomonas posidonica type strain (IVIA-Po-181(T)).</title>
        <authorList>
            <person name="Lucas-Elio P."/>
            <person name="Goodwin L."/>
            <person name="Woyke T."/>
            <person name="Pitluck S."/>
            <person name="Nolan M."/>
            <person name="Kyrpides N.C."/>
            <person name="Detter J.C."/>
            <person name="Copeland A."/>
            <person name="Lu M."/>
            <person name="Bruce D."/>
            <person name="Detter C."/>
            <person name="Tapia R."/>
            <person name="Han S."/>
            <person name="Land M.L."/>
            <person name="Ivanova N."/>
            <person name="Mikhailova N."/>
            <person name="Johnston A.W."/>
            <person name="Sanchez-Amat A."/>
        </authorList>
    </citation>
    <scope>NUCLEOTIDE SEQUENCE [LARGE SCALE GENOMIC DNA]</scope>
    <source>
        <strain evidence="4">CECT 7376 / NCIMB 14433 / IVIA-Po-181</strain>
    </source>
</reference>
<dbReference type="InterPro" id="IPR050563">
    <property type="entry name" value="4-hydroxybenzoyl-CoA_TE"/>
</dbReference>
<dbReference type="PANTHER" id="PTHR31793:SF27">
    <property type="entry name" value="NOVEL THIOESTERASE SUPERFAMILY DOMAIN AND SAPOSIN A-TYPE DOMAIN CONTAINING PROTEIN (0610012H03RIK)"/>
    <property type="match status" value="1"/>
</dbReference>
<evidence type="ECO:0000256" key="1">
    <source>
        <dbReference type="ARBA" id="ARBA00005953"/>
    </source>
</evidence>
<dbReference type="InterPro" id="IPR006684">
    <property type="entry name" value="YbgC/YbaW"/>
</dbReference>
<evidence type="ECO:0000256" key="2">
    <source>
        <dbReference type="ARBA" id="ARBA00022801"/>
    </source>
</evidence>
<dbReference type="KEGG" id="mpc:Mar181_1754"/>
<dbReference type="PIRSF" id="PIRSF003230">
    <property type="entry name" value="YbgC"/>
    <property type="match status" value="1"/>
</dbReference>
<dbReference type="InterPro" id="IPR029069">
    <property type="entry name" value="HotDog_dom_sf"/>
</dbReference>
<dbReference type="NCBIfam" id="TIGR00051">
    <property type="entry name" value="YbgC/FadM family acyl-CoA thioesterase"/>
    <property type="match status" value="1"/>
</dbReference>
<name>F6D0J4_MARPP</name>
<gene>
    <name evidence="3" type="ordered locus">Mar181_1754</name>
</gene>
<sequence length="135" mass="15863">MTSVELQSNQMLFEVRDYECDMQGIVNNAVYQNYLEHARHKFIKSKGLDFAQITEQGINLVLMRAEVDYKRSLKSGDEFYIETYVERESKLKFVFYQKVVRCHDQQLMLQGKMTVASTNQQGKPVTFDQADKLFE</sequence>
<dbReference type="eggNOG" id="COG0824">
    <property type="taxonomic scope" value="Bacteria"/>
</dbReference>
<dbReference type="GO" id="GO:0047617">
    <property type="term" value="F:fatty acyl-CoA hydrolase activity"/>
    <property type="evidence" value="ECO:0007669"/>
    <property type="project" value="TreeGrafter"/>
</dbReference>
<dbReference type="HOGENOM" id="CLU_101141_7_3_6"/>
<dbReference type="STRING" id="491952.Mar181_1754"/>
<keyword evidence="4" id="KW-1185">Reference proteome</keyword>
<dbReference type="SUPFAM" id="SSF54637">
    <property type="entry name" value="Thioesterase/thiol ester dehydrase-isomerase"/>
    <property type="match status" value="1"/>
</dbReference>
<dbReference type="EMBL" id="CP002771">
    <property type="protein sequence ID" value="AEF54792.1"/>
    <property type="molecule type" value="Genomic_DNA"/>
</dbReference>